<proteinExistence type="predicted"/>
<feature type="transmembrane region" description="Helical" evidence="1">
    <location>
        <begin position="971"/>
        <end position="994"/>
    </location>
</feature>
<feature type="transmembrane region" description="Helical" evidence="1">
    <location>
        <begin position="387"/>
        <end position="409"/>
    </location>
</feature>
<dbReference type="Gene3D" id="3.30.70.1320">
    <property type="entry name" value="Multidrug efflux transporter AcrB pore domain like"/>
    <property type="match status" value="1"/>
</dbReference>
<dbReference type="PANTHER" id="PTHR32063:SF33">
    <property type="entry name" value="RND SUPERFAMILY EFFLUX PUMP PERMEASE COMPONENT"/>
    <property type="match status" value="1"/>
</dbReference>
<dbReference type="PRINTS" id="PR00702">
    <property type="entry name" value="ACRIFLAVINRP"/>
</dbReference>
<evidence type="ECO:0000313" key="2">
    <source>
        <dbReference type="EMBL" id="NOI79390.1"/>
    </source>
</evidence>
<dbReference type="GO" id="GO:0042910">
    <property type="term" value="F:xenobiotic transmembrane transporter activity"/>
    <property type="evidence" value="ECO:0007669"/>
    <property type="project" value="TreeGrafter"/>
</dbReference>
<evidence type="ECO:0000313" key="3">
    <source>
        <dbReference type="Proteomes" id="UP000572722"/>
    </source>
</evidence>
<evidence type="ECO:0000256" key="1">
    <source>
        <dbReference type="SAM" id="Phobius"/>
    </source>
</evidence>
<dbReference type="Gene3D" id="3.30.2090.10">
    <property type="entry name" value="Multidrug efflux transporter AcrB TolC docking domain, DN and DC subdomains"/>
    <property type="match status" value="2"/>
</dbReference>
<feature type="transmembrane region" description="Helical" evidence="1">
    <location>
        <begin position="940"/>
        <end position="959"/>
    </location>
</feature>
<reference evidence="2 3" key="1">
    <citation type="submission" date="2019-08" db="EMBL/GenBank/DDBJ databases">
        <title>Draft genome sequencing and comparative genomics of hatchery-associated Vibrios.</title>
        <authorList>
            <person name="Kehlet-Delgado H."/>
            <person name="Mueller R.S."/>
        </authorList>
    </citation>
    <scope>NUCLEOTIDE SEQUENCE [LARGE SCALE GENOMIC DNA]</scope>
    <source>
        <strain evidence="2 3">01-65-5-1</strain>
    </source>
</reference>
<dbReference type="GO" id="GO:0005886">
    <property type="term" value="C:plasma membrane"/>
    <property type="evidence" value="ECO:0007669"/>
    <property type="project" value="TreeGrafter"/>
</dbReference>
<keyword evidence="1" id="KW-0812">Transmembrane</keyword>
<dbReference type="SUPFAM" id="SSF82693">
    <property type="entry name" value="Multidrug efflux transporter AcrB pore domain, PN1, PN2, PC1 and PC2 subdomains"/>
    <property type="match status" value="2"/>
</dbReference>
<dbReference type="RefSeq" id="WP_171320152.1">
    <property type="nucleotide sequence ID" value="NZ_VTXO01000001.1"/>
</dbReference>
<dbReference type="SUPFAM" id="SSF82866">
    <property type="entry name" value="Multidrug efflux transporter AcrB transmembrane domain"/>
    <property type="match status" value="2"/>
</dbReference>
<name>A0AAE5GM64_9VIBR</name>
<dbReference type="Proteomes" id="UP000572722">
    <property type="component" value="Unassembled WGS sequence"/>
</dbReference>
<comment type="caution">
    <text evidence="2">The sequence shown here is derived from an EMBL/GenBank/DDBJ whole genome shotgun (WGS) entry which is preliminary data.</text>
</comment>
<dbReference type="InterPro" id="IPR027463">
    <property type="entry name" value="AcrB_DN_DC_subdom"/>
</dbReference>
<feature type="transmembrane region" description="Helical" evidence="1">
    <location>
        <begin position="358"/>
        <end position="380"/>
    </location>
</feature>
<dbReference type="Gene3D" id="1.20.1640.10">
    <property type="entry name" value="Multidrug efflux transporter AcrB transmembrane domain"/>
    <property type="match status" value="2"/>
</dbReference>
<organism evidence="2 3">
    <name type="scientific">Vibrio tubiashii</name>
    <dbReference type="NCBI Taxonomy" id="29498"/>
    <lineage>
        <taxon>Bacteria</taxon>
        <taxon>Pseudomonadati</taxon>
        <taxon>Pseudomonadota</taxon>
        <taxon>Gammaproteobacteria</taxon>
        <taxon>Vibrionales</taxon>
        <taxon>Vibrionaceae</taxon>
        <taxon>Vibrio</taxon>
        <taxon>Vibrio oreintalis group</taxon>
    </lineage>
</organism>
<dbReference type="Pfam" id="PF00873">
    <property type="entry name" value="ACR_tran"/>
    <property type="match status" value="1"/>
</dbReference>
<dbReference type="PANTHER" id="PTHR32063">
    <property type="match status" value="1"/>
</dbReference>
<dbReference type="SUPFAM" id="SSF82714">
    <property type="entry name" value="Multidrug efflux transporter AcrB TolC docking domain, DN and DC subdomains"/>
    <property type="match status" value="2"/>
</dbReference>
<keyword evidence="1" id="KW-0472">Membrane</keyword>
<feature type="transmembrane region" description="Helical" evidence="1">
    <location>
        <begin position="839"/>
        <end position="858"/>
    </location>
</feature>
<keyword evidence="1" id="KW-1133">Transmembrane helix</keyword>
<accession>A0AAE5GM64</accession>
<feature type="transmembrane region" description="Helical" evidence="1">
    <location>
        <begin position="865"/>
        <end position="885"/>
    </location>
</feature>
<feature type="transmembrane region" description="Helical" evidence="1">
    <location>
        <begin position="330"/>
        <end position="352"/>
    </location>
</feature>
<dbReference type="Gene3D" id="3.30.70.1430">
    <property type="entry name" value="Multidrug efflux transporter AcrB pore domain"/>
    <property type="match status" value="2"/>
</dbReference>
<dbReference type="Gene3D" id="3.30.70.1440">
    <property type="entry name" value="Multidrug efflux transporter AcrB pore domain"/>
    <property type="match status" value="1"/>
</dbReference>
<dbReference type="EMBL" id="VTXO01000001">
    <property type="protein sequence ID" value="NOI79390.1"/>
    <property type="molecule type" value="Genomic_DNA"/>
</dbReference>
<feature type="transmembrane region" description="Helical" evidence="1">
    <location>
        <begin position="891"/>
        <end position="912"/>
    </location>
</feature>
<protein>
    <submittedName>
        <fullName evidence="2">Efflux RND transporter permease subunit</fullName>
    </submittedName>
</protein>
<feature type="transmembrane region" description="Helical" evidence="1">
    <location>
        <begin position="457"/>
        <end position="474"/>
    </location>
</feature>
<dbReference type="InterPro" id="IPR001036">
    <property type="entry name" value="Acrflvin-R"/>
</dbReference>
<feature type="transmembrane region" description="Helical" evidence="1">
    <location>
        <begin position="429"/>
        <end position="450"/>
    </location>
</feature>
<feature type="transmembrane region" description="Helical" evidence="1">
    <location>
        <begin position="12"/>
        <end position="30"/>
    </location>
</feature>
<gene>
    <name evidence="2" type="ORF">F0237_01860</name>
</gene>
<sequence>MIAYFAQRGFLARIITVMVLLLGMASLSILKLQEYPDVAFDSADIITTYPGATAQDVELNITNPIEKELRTVQGINHFVSQSTDGQSFIEVEFLEGEDSTKILRDIQQAVDRVDGLPKDIKTPPVVTQRQTSSFEVLTFGVSLAASNSDEASLQHYARQLEKNLLNVAGVSSVTMSGYNEREFWVEIDPEKASRYQITFAEVSAAIEQHNLSLSGGIVESWNSEQKIVTMTQVQSSEDIGNIVIKALDSGTIVKVSDVANVEDRFAKATQLGLLNGQSAILFSVTNSANSDIIQTVENIKALIEQEQQRFESVFQFGYGMNLADDMASKFSIVSMNGVIGLALVLIVLSMILKRQVAFWVSLSIPFCILGVLAVLPILGLNLDSITLAALLLVIGIIVDDSVIVAESIYQQKELGKNGLEAAVLGTQKVIKPIIASLSTTALVFIPMMFIPGTMGKAVLVIPITVIAALLFSLAECTFTLPAHLSHALSSKETTVQDDKFNIVSKTYRRLLTQALKYKKSVLVAALGTSLASLAMVSTLKLDIFPTEAAKYIEIHTEVQPGTPLSQLPAAHDLVEQAVASLPSSELVSYELTYSSPVSTGLLTLTSYEQRERTAEEIIADLTKQIENSQLDMFVKFSIDAGGPPPGEPVEIRVLGGTNDERDQTVALVSNWLNAQAGITGVTNNEALKDPQLNIVPQYDWLAKYHLTASDLASALRVAFDGNSVTSTWLGDQEVDIRVILDEQHRDLDKLKTTKIYTSSGQQVPLSRLAKVEQIEAPRLIKHYNGEREVTVTAQIRNDSVSSVMISEQLLAQLAHQYPATVTIDIGGEAESTNETMSGFMVAFPAAIVAIYFVLAVMFNSLLQPLLVMAVIPFAVIAALMALVVHMQALSMFALIGVLGMTGVVVNNSLVLINRINELRQDGFNPMDAVIEASISRLRPILLTSITTVAGLLPLAYGLGGTDVYMGPMSLTLGYGLLFSLPVVLFVIPALYAACFGRK</sequence>
<dbReference type="AlphaFoldDB" id="A0AAE5GM64"/>